<dbReference type="Proteomes" id="UP000004088">
    <property type="component" value="Unassembled WGS sequence"/>
</dbReference>
<dbReference type="InterPro" id="IPR003772">
    <property type="entry name" value="YceD"/>
</dbReference>
<comment type="function">
    <text evidence="1">Plays a role in synthesis, processing and/or stability of 23S rRNA.</text>
</comment>
<dbReference type="PANTHER" id="PTHR38099:SF1">
    <property type="entry name" value="LARGE RIBOSOMAL RNA SUBUNIT ACCUMULATION PROTEIN YCED"/>
    <property type="match status" value="1"/>
</dbReference>
<keyword evidence="4" id="KW-0690">Ribosome biogenesis</keyword>
<evidence type="ECO:0000313" key="7">
    <source>
        <dbReference type="Proteomes" id="UP000004088"/>
    </source>
</evidence>
<dbReference type="Pfam" id="PF02620">
    <property type="entry name" value="YceD"/>
    <property type="match status" value="1"/>
</dbReference>
<dbReference type="AlphaFoldDB" id="F0F004"/>
<proteinExistence type="inferred from homology"/>
<comment type="caution">
    <text evidence="6">The sequence shown here is derived from an EMBL/GenBank/DDBJ whole genome shotgun (WGS) entry which is preliminary data.</text>
</comment>
<evidence type="ECO:0000256" key="3">
    <source>
        <dbReference type="ARBA" id="ARBA00015716"/>
    </source>
</evidence>
<evidence type="ECO:0000256" key="4">
    <source>
        <dbReference type="ARBA" id="ARBA00022517"/>
    </source>
</evidence>
<sequence length="189" mass="21207">MTADKSRKKIDCKAIKLYHSAFMLNRILIDPQAFALKKERLHGTVALRDLDERTWSHDIADLSSELAYTLTGSTDRWQRPVLTLALSGRVPLQCQRCMQPIENFELDEHVPIVLFPTEAQLDEAMLADEELEGMLSADELDVFSLIEDQILMALPFSPRHEQCGNADSAAVNQSKPNPFAVLAGLKKSD</sequence>
<accession>F0F004</accession>
<evidence type="ECO:0000313" key="6">
    <source>
        <dbReference type="EMBL" id="EGC17183.1"/>
    </source>
</evidence>
<keyword evidence="7" id="KW-1185">Reference proteome</keyword>
<dbReference type="PANTHER" id="PTHR38099">
    <property type="entry name" value="LARGE RIBOSOMAL RNA SUBUNIT ACCUMULATION PROTEIN YCED"/>
    <property type="match status" value="1"/>
</dbReference>
<name>F0F004_9NEIS</name>
<protein>
    <recommendedName>
        <fullName evidence="3">Large ribosomal RNA subunit accumulation protein YceD</fullName>
    </recommendedName>
    <alternativeName>
        <fullName evidence="5">23S rRNA accumulation protein YceD</fullName>
    </alternativeName>
</protein>
<evidence type="ECO:0000256" key="2">
    <source>
        <dbReference type="ARBA" id="ARBA00010740"/>
    </source>
</evidence>
<evidence type="ECO:0000256" key="5">
    <source>
        <dbReference type="ARBA" id="ARBA00031841"/>
    </source>
</evidence>
<dbReference type="InterPro" id="IPR039255">
    <property type="entry name" value="YceD_bac"/>
</dbReference>
<reference evidence="6 7" key="1">
    <citation type="submission" date="2011-01" db="EMBL/GenBank/DDBJ databases">
        <authorList>
            <person name="Muzny D."/>
            <person name="Qin X."/>
            <person name="Deng J."/>
            <person name="Jiang H."/>
            <person name="Liu Y."/>
            <person name="Qu J."/>
            <person name="Song X.-Z."/>
            <person name="Zhang L."/>
            <person name="Thornton R."/>
            <person name="Coyle M."/>
            <person name="Francisco L."/>
            <person name="Jackson L."/>
            <person name="Javaid M."/>
            <person name="Korchina V."/>
            <person name="Kovar C."/>
            <person name="Mata R."/>
            <person name="Mathew T."/>
            <person name="Ngo R."/>
            <person name="Nguyen L."/>
            <person name="Nguyen N."/>
            <person name="Okwuonu G."/>
            <person name="Ongeri F."/>
            <person name="Pham C."/>
            <person name="Simmons D."/>
            <person name="Wilczek-Boney K."/>
            <person name="Hale W."/>
            <person name="Jakkamsetti A."/>
            <person name="Pham P."/>
            <person name="Ruth R."/>
            <person name="San Lucas F."/>
            <person name="Warren J."/>
            <person name="Zhang J."/>
            <person name="Zhao Z."/>
            <person name="Zhou C."/>
            <person name="Zhu D."/>
            <person name="Lee S."/>
            <person name="Bess C."/>
            <person name="Blankenburg K."/>
            <person name="Forbes L."/>
            <person name="Fu Q."/>
            <person name="Gubbala S."/>
            <person name="Hirani K."/>
            <person name="Jayaseelan J.C."/>
            <person name="Lara F."/>
            <person name="Munidasa M."/>
            <person name="Palculict T."/>
            <person name="Patil S."/>
            <person name="Pu L.-L."/>
            <person name="Saada N."/>
            <person name="Tang L."/>
            <person name="Weissenberger G."/>
            <person name="Zhu Y."/>
            <person name="Hemphill L."/>
            <person name="Shang Y."/>
            <person name="Youmans B."/>
            <person name="Ayvaz T."/>
            <person name="Ross M."/>
            <person name="Santibanez J."/>
            <person name="Aqrawi P."/>
            <person name="Gross S."/>
            <person name="Joshi V."/>
            <person name="Fowler G."/>
            <person name="Nazareth L."/>
            <person name="Reid J."/>
            <person name="Worley K."/>
            <person name="Petrosino J."/>
            <person name="Highlander S."/>
            <person name="Gibbs R."/>
        </authorList>
    </citation>
    <scope>NUCLEOTIDE SEQUENCE [LARGE SCALE GENOMIC DNA]</scope>
    <source>
        <strain evidence="6 7">ATCC 33394</strain>
    </source>
</reference>
<comment type="similarity">
    <text evidence="2">Belongs to the DUF177 domain family.</text>
</comment>
<evidence type="ECO:0000256" key="1">
    <source>
        <dbReference type="ARBA" id="ARBA00002868"/>
    </source>
</evidence>
<organism evidence="6 7">
    <name type="scientific">Kingella denitrificans ATCC 33394</name>
    <dbReference type="NCBI Taxonomy" id="888741"/>
    <lineage>
        <taxon>Bacteria</taxon>
        <taxon>Pseudomonadati</taxon>
        <taxon>Pseudomonadota</taxon>
        <taxon>Betaproteobacteria</taxon>
        <taxon>Neisseriales</taxon>
        <taxon>Neisseriaceae</taxon>
        <taxon>Kingella</taxon>
    </lineage>
</organism>
<dbReference type="HOGENOM" id="CLU_094127_0_1_4"/>
<gene>
    <name evidence="6" type="ORF">HMPREF9098_1438</name>
</gene>
<dbReference type="STRING" id="888741.HMPREF9098_1438"/>
<dbReference type="EMBL" id="AEWV01000022">
    <property type="protein sequence ID" value="EGC17183.1"/>
    <property type="molecule type" value="Genomic_DNA"/>
</dbReference>
<dbReference type="GO" id="GO:0042254">
    <property type="term" value="P:ribosome biogenesis"/>
    <property type="evidence" value="ECO:0007669"/>
    <property type="project" value="UniProtKB-KW"/>
</dbReference>